<reference evidence="2" key="1">
    <citation type="journal article" date="2013" name="Proc. Natl. Acad. Sci. U.S.A.">
        <title>Improving the coverage of the cyanobacterial phylum using diversity-driven genome sequencing.</title>
        <authorList>
            <person name="Shih P.M."/>
            <person name="Wu D."/>
            <person name="Latifi A."/>
            <person name="Axen S.D."/>
            <person name="Fewer D.P."/>
            <person name="Talla E."/>
            <person name="Calteau A."/>
            <person name="Cai F."/>
            <person name="Tandeau de Marsac N."/>
            <person name="Rippka R."/>
            <person name="Herdman M."/>
            <person name="Sivonen K."/>
            <person name="Coursin T."/>
            <person name="Laurent T."/>
            <person name="Goodwin L."/>
            <person name="Nolan M."/>
            <person name="Davenport K.W."/>
            <person name="Han C.S."/>
            <person name="Rubin E.M."/>
            <person name="Eisen J.A."/>
            <person name="Woyke T."/>
            <person name="Gugger M."/>
            <person name="Kerfeld C.A."/>
        </authorList>
    </citation>
    <scope>NUCLEOTIDE SEQUENCE [LARGE SCALE GENOMIC DNA]</scope>
    <source>
        <strain evidence="2">ATCC 27899 / PCC 7122</strain>
    </source>
</reference>
<dbReference type="eggNOG" id="COG3609">
    <property type="taxonomic scope" value="Bacteria"/>
</dbReference>
<evidence type="ECO:0000313" key="1">
    <source>
        <dbReference type="EMBL" id="AFZ57619.1"/>
    </source>
</evidence>
<dbReference type="KEGG" id="acy:Anacy_2151"/>
<accession>K9ZFU5</accession>
<name>K9ZFU5_ANACC</name>
<dbReference type="Proteomes" id="UP000010474">
    <property type="component" value="Chromosome"/>
</dbReference>
<dbReference type="HOGENOM" id="CLU_2353713_0_0_3"/>
<keyword evidence="2" id="KW-1185">Reference proteome</keyword>
<dbReference type="STRING" id="272123.Anacy_2151"/>
<dbReference type="EMBL" id="CP003659">
    <property type="protein sequence ID" value="AFZ57619.1"/>
    <property type="molecule type" value="Genomic_DNA"/>
</dbReference>
<gene>
    <name evidence="1" type="ordered locus">Anacy_2151</name>
</gene>
<evidence type="ECO:0000313" key="2">
    <source>
        <dbReference type="Proteomes" id="UP000010474"/>
    </source>
</evidence>
<protein>
    <recommendedName>
        <fullName evidence="3">Type II toxin-antitoxin system ParD family antitoxin</fullName>
    </recommendedName>
</protein>
<dbReference type="RefSeq" id="WP_015214258.1">
    <property type="nucleotide sequence ID" value="NC_019771.1"/>
</dbReference>
<dbReference type="AlphaFoldDB" id="K9ZFU5"/>
<dbReference type="PATRIC" id="fig|272123.3.peg.2344"/>
<sequence length="96" mass="11486">MAEFFINRCNTSLILYYLQRYRLGYRNKYKNKTNEVITKALKLLSEWEKGYQEWEQETREKLAVGLAQVEQGEVIDGDVVMARLHEKIRQARESQK</sequence>
<organism evidence="1 2">
    <name type="scientific">Anabaena cylindrica (strain ATCC 27899 / PCC 7122)</name>
    <dbReference type="NCBI Taxonomy" id="272123"/>
    <lineage>
        <taxon>Bacteria</taxon>
        <taxon>Bacillati</taxon>
        <taxon>Cyanobacteriota</taxon>
        <taxon>Cyanophyceae</taxon>
        <taxon>Nostocales</taxon>
        <taxon>Nostocaceae</taxon>
        <taxon>Anabaena</taxon>
    </lineage>
</organism>
<evidence type="ECO:0008006" key="3">
    <source>
        <dbReference type="Google" id="ProtNLM"/>
    </source>
</evidence>
<proteinExistence type="predicted"/>